<feature type="domain" description="STAND NTPase 4 small alpha/beta" evidence="6">
    <location>
        <begin position="559"/>
        <end position="615"/>
    </location>
</feature>
<dbReference type="Gene3D" id="3.40.50.1820">
    <property type="entry name" value="alpha/beta hydrolase"/>
    <property type="match status" value="1"/>
</dbReference>
<organism evidence="7 8">
    <name type="scientific">Methylogaea oryzae</name>
    <dbReference type="NCBI Taxonomy" id="1295382"/>
    <lineage>
        <taxon>Bacteria</taxon>
        <taxon>Pseudomonadati</taxon>
        <taxon>Pseudomonadota</taxon>
        <taxon>Gammaproteobacteria</taxon>
        <taxon>Methylococcales</taxon>
        <taxon>Methylococcaceae</taxon>
        <taxon>Methylogaea</taxon>
    </lineage>
</organism>
<dbReference type="PANTHER" id="PTHR48182:SF2">
    <property type="entry name" value="PROTEIN SERAC1"/>
    <property type="match status" value="1"/>
</dbReference>
<evidence type="ECO:0000256" key="3">
    <source>
        <dbReference type="ARBA" id="ARBA00022824"/>
    </source>
</evidence>
<dbReference type="InterPro" id="IPR007751">
    <property type="entry name" value="DUF676_lipase-like"/>
</dbReference>
<dbReference type="SUPFAM" id="SSF53474">
    <property type="entry name" value="alpha/beta-Hydrolases"/>
    <property type="match status" value="1"/>
</dbReference>
<dbReference type="PANTHER" id="PTHR48182">
    <property type="entry name" value="PROTEIN SERAC1"/>
    <property type="match status" value="1"/>
</dbReference>
<dbReference type="AlphaFoldDB" id="A0A8D4VR40"/>
<sequence>MKGQWIQQSENDTTVIFVHGILSSSEKCWTHENNTYWPQLLNEEPDLDGIGIYTFSYATGIFSKEYQLGDIVDALKEHLRLDNVLENNKQLIFVCHSMGGIVVRKFIVDRQLDLIDKAIKLALFLVASPSLGSQYANWIVYLATAFKIRHAQAESLRFARDNTWLNDLDKNFQNLKEGSLFDIKGKELIEDRSLILKNWIGKPIVESFSGAKYFGEPVKIPDSDHSTIAKPSDRNAFQHRLLCKFINEQKSGAVTTTTQSHTLGSTAPDTVGRHFNNRLNDALSSFSSQPTIWVDPVLAKAPEHNSDMETEDRIPMSDLLKEPKSTIIKAPPQFGLTCLAYYLIQQAWAASKSSLWLYLDAKTLKPHVSEIERAVKRELNPLGLDTKDVACVILDSWSNTEQDSIKLLEKVCNHFKDVPVIVMQSLDGTSFVSQTPDLHGREFNILYLWSLSRGDIRKMVARYNEVRNVGSEDAVIKKVISDMDVLNLHRTPLNCLTLLKVSEVDFDESPVNRAEMIKRVLFLLFNVDDIPTYKARPDLKDCEYVLGYFCETLLREMRKSFTREYFLETLLRYCKARFIDLEVHVVFDVLYANNIIIAHNNSFRFKFTYWIYYFAAQRMFHDQAFADFVLDHMNYARFPEIIEFYTGVDRNREAALRRLTKDIRDTTDKVQEKIGIPDGMNPYRFATWRPSTAMLEQMQKEICDGVQDSNLPETIKDSYLDRQYDKSRPYNQEVRDIIQAYSVAFMMQAMKAGARALRNSDYVDPDIKRDLLKEIMRCWEQVSKVLMILLPLLAERGHAAFDGQGFNLRGYFGDNFDERFKTILLEIPNNMVLWTQDDLFSQKMGPLLLDQFKNEPDELKRHILSILLIYQRPRDWREQMERYIESVSPNSFYLLDVYRILREQYRHCYAPRRVLSDIEHLIKLAAAKHTSGRKLPGQKHMKRLTKDVIPKREIDQDGV</sequence>
<evidence type="ECO:0000259" key="6">
    <source>
        <dbReference type="Pfam" id="PF24406"/>
    </source>
</evidence>
<proteinExistence type="predicted"/>
<dbReference type="Proteomes" id="UP000824988">
    <property type="component" value="Chromosome"/>
</dbReference>
<dbReference type="InterPro" id="IPR052374">
    <property type="entry name" value="SERAC1"/>
</dbReference>
<keyword evidence="4" id="KW-0472">Membrane</keyword>
<dbReference type="KEGG" id="moz:MoryE10_31810"/>
<dbReference type="InterPro" id="IPR029058">
    <property type="entry name" value="AB_hydrolase_fold"/>
</dbReference>
<dbReference type="Pfam" id="PF05057">
    <property type="entry name" value="DUF676"/>
    <property type="match status" value="1"/>
</dbReference>
<feature type="domain" description="DUF676" evidence="5">
    <location>
        <begin position="9"/>
        <end position="141"/>
    </location>
</feature>
<evidence type="ECO:0000313" key="8">
    <source>
        <dbReference type="Proteomes" id="UP000824988"/>
    </source>
</evidence>
<dbReference type="GO" id="GO:0016020">
    <property type="term" value="C:membrane"/>
    <property type="evidence" value="ECO:0007669"/>
    <property type="project" value="UniProtKB-SubCell"/>
</dbReference>
<dbReference type="InterPro" id="IPR057123">
    <property type="entry name" value="STAND_NTPase4_dom"/>
</dbReference>
<evidence type="ECO:0000256" key="2">
    <source>
        <dbReference type="ARBA" id="ARBA00004370"/>
    </source>
</evidence>
<dbReference type="EMBL" id="AP019782">
    <property type="protein sequence ID" value="BBL72575.1"/>
    <property type="molecule type" value="Genomic_DNA"/>
</dbReference>
<accession>A0A8D4VR40</accession>
<comment type="subcellular location">
    <subcellularLocation>
        <location evidence="1">Endoplasmic reticulum</location>
    </subcellularLocation>
    <subcellularLocation>
        <location evidence="2">Membrane</location>
    </subcellularLocation>
</comment>
<evidence type="ECO:0000256" key="4">
    <source>
        <dbReference type="ARBA" id="ARBA00023136"/>
    </source>
</evidence>
<name>A0A8D4VR40_9GAMM</name>
<reference evidence="7" key="1">
    <citation type="submission" date="2019-06" db="EMBL/GenBank/DDBJ databases">
        <title>Complete genome sequence of Methylogaea oryzae strain JCM16910.</title>
        <authorList>
            <person name="Asakawa S."/>
        </authorList>
    </citation>
    <scope>NUCLEOTIDE SEQUENCE</scope>
    <source>
        <strain evidence="7">E10</strain>
    </source>
</reference>
<evidence type="ECO:0000313" key="7">
    <source>
        <dbReference type="EMBL" id="BBL72575.1"/>
    </source>
</evidence>
<dbReference type="Pfam" id="PF24406">
    <property type="entry name" value="nSTAND_NTPase4"/>
    <property type="match status" value="1"/>
</dbReference>
<evidence type="ECO:0008006" key="9">
    <source>
        <dbReference type="Google" id="ProtNLM"/>
    </source>
</evidence>
<keyword evidence="8" id="KW-1185">Reference proteome</keyword>
<gene>
    <name evidence="7" type="ORF">MoryE10_31810</name>
</gene>
<dbReference type="RefSeq" id="WP_156302357.1">
    <property type="nucleotide sequence ID" value="NZ_AP019782.1"/>
</dbReference>
<keyword evidence="3" id="KW-0256">Endoplasmic reticulum</keyword>
<protein>
    <recommendedName>
        <fullName evidence="9">DUF676 domain-containing protein</fullName>
    </recommendedName>
</protein>
<evidence type="ECO:0000256" key="1">
    <source>
        <dbReference type="ARBA" id="ARBA00004240"/>
    </source>
</evidence>
<evidence type="ECO:0000259" key="5">
    <source>
        <dbReference type="Pfam" id="PF05057"/>
    </source>
</evidence>